<evidence type="ECO:0000256" key="2">
    <source>
        <dbReference type="ARBA" id="ARBA00022475"/>
    </source>
</evidence>
<dbReference type="Proteomes" id="UP000321353">
    <property type="component" value="Chromosome"/>
</dbReference>
<keyword evidence="6 10" id="KW-1133">Transmembrane helix</keyword>
<reference evidence="12 13" key="1">
    <citation type="submission" date="2019-02" db="EMBL/GenBank/DDBJ databases">
        <title>Planctomycetal bacteria perform biofilm scaping via a novel small molecule.</title>
        <authorList>
            <person name="Jeske O."/>
            <person name="Boedeker C."/>
            <person name="Wiegand S."/>
            <person name="Breitling P."/>
            <person name="Kallscheuer N."/>
            <person name="Jogler M."/>
            <person name="Rohde M."/>
            <person name="Petersen J."/>
            <person name="Medema M.H."/>
            <person name="Surup F."/>
            <person name="Jogler C."/>
        </authorList>
    </citation>
    <scope>NUCLEOTIDE SEQUENCE [LARGE SCALE GENOMIC DNA]</scope>
    <source>
        <strain evidence="12 13">Mal15</strain>
    </source>
</reference>
<keyword evidence="3" id="KW-0328">Glycosyltransferase</keyword>
<evidence type="ECO:0000256" key="7">
    <source>
        <dbReference type="ARBA" id="ARBA00023136"/>
    </source>
</evidence>
<dbReference type="GO" id="GO:0016763">
    <property type="term" value="F:pentosyltransferase activity"/>
    <property type="evidence" value="ECO:0007669"/>
    <property type="project" value="TreeGrafter"/>
</dbReference>
<evidence type="ECO:0000256" key="5">
    <source>
        <dbReference type="ARBA" id="ARBA00022692"/>
    </source>
</evidence>
<dbReference type="EMBL" id="CP036264">
    <property type="protein sequence ID" value="QEF99419.1"/>
    <property type="molecule type" value="Genomic_DNA"/>
</dbReference>
<dbReference type="GO" id="GO:0009103">
    <property type="term" value="P:lipopolysaccharide biosynthetic process"/>
    <property type="evidence" value="ECO:0007669"/>
    <property type="project" value="UniProtKB-ARBA"/>
</dbReference>
<dbReference type="Gene3D" id="1.25.40.10">
    <property type="entry name" value="Tetratricopeptide repeat domain"/>
    <property type="match status" value="1"/>
</dbReference>
<dbReference type="SMART" id="SM00028">
    <property type="entry name" value="TPR"/>
    <property type="match status" value="3"/>
</dbReference>
<comment type="subcellular location">
    <subcellularLocation>
        <location evidence="1">Cell membrane</location>
        <topology evidence="1">Multi-pass membrane protein</topology>
    </subcellularLocation>
</comment>
<evidence type="ECO:0000256" key="8">
    <source>
        <dbReference type="PROSITE-ProRule" id="PRU00339"/>
    </source>
</evidence>
<dbReference type="InterPro" id="IPR011990">
    <property type="entry name" value="TPR-like_helical_dom_sf"/>
</dbReference>
<evidence type="ECO:0000256" key="10">
    <source>
        <dbReference type="SAM" id="Phobius"/>
    </source>
</evidence>
<keyword evidence="8" id="KW-0802">TPR repeat</keyword>
<evidence type="ECO:0000256" key="6">
    <source>
        <dbReference type="ARBA" id="ARBA00022989"/>
    </source>
</evidence>
<feature type="transmembrane region" description="Helical" evidence="10">
    <location>
        <begin position="391"/>
        <end position="409"/>
    </location>
</feature>
<dbReference type="Pfam" id="PF13424">
    <property type="entry name" value="TPR_12"/>
    <property type="match status" value="1"/>
</dbReference>
<dbReference type="InterPro" id="IPR019734">
    <property type="entry name" value="TPR_rpt"/>
</dbReference>
<feature type="region of interest" description="Disordered" evidence="9">
    <location>
        <begin position="1"/>
        <end position="26"/>
    </location>
</feature>
<feature type="transmembrane region" description="Helical" evidence="10">
    <location>
        <begin position="213"/>
        <end position="229"/>
    </location>
</feature>
<evidence type="ECO:0000256" key="1">
    <source>
        <dbReference type="ARBA" id="ARBA00004651"/>
    </source>
</evidence>
<keyword evidence="4" id="KW-0808">Transferase</keyword>
<evidence type="ECO:0000256" key="9">
    <source>
        <dbReference type="SAM" id="MobiDB-lite"/>
    </source>
</evidence>
<feature type="compositionally biased region" description="Polar residues" evidence="9">
    <location>
        <begin position="1"/>
        <end position="12"/>
    </location>
</feature>
<protein>
    <submittedName>
        <fullName evidence="12">Tetratricopeptide repeat protein</fullName>
    </submittedName>
</protein>
<feature type="repeat" description="TPR" evidence="8">
    <location>
        <begin position="495"/>
        <end position="528"/>
    </location>
</feature>
<evidence type="ECO:0000313" key="13">
    <source>
        <dbReference type="Proteomes" id="UP000321353"/>
    </source>
</evidence>
<feature type="transmembrane region" description="Helical" evidence="10">
    <location>
        <begin position="39"/>
        <end position="59"/>
    </location>
</feature>
<feature type="repeat" description="TPR" evidence="8">
    <location>
        <begin position="529"/>
        <end position="562"/>
    </location>
</feature>
<dbReference type="AlphaFoldDB" id="A0A5B9MFY4"/>
<feature type="transmembrane region" description="Helical" evidence="10">
    <location>
        <begin position="250"/>
        <end position="267"/>
    </location>
</feature>
<feature type="transmembrane region" description="Helical" evidence="10">
    <location>
        <begin position="142"/>
        <end position="160"/>
    </location>
</feature>
<feature type="transmembrane region" description="Helical" evidence="10">
    <location>
        <begin position="442"/>
        <end position="461"/>
    </location>
</feature>
<sequence length="616" mass="68434">MNLETTSPTTAKRTPKPNEKASLAGNETSVDRPQVIARFHWWLLLIAVIAFVLRLVHVLQTGQVPTVDQPIGDSRGYLDWAFQISQGNWYGSETFYQAPLYPYFLAILKSCFGVAALGIRLAQITLGSVSVLLVGWTSRRLFGDRAGLVAAAMLAAYPPSIFYDALIQKAALASFLLCCFLFFLTELTKRPWITIAMLCGISLALLIVTRENALLWFPIPLAWIVLGLKSPTDRPESGVADIERSQRWKLALGYVAGLTIVLLPVAARNASLGGEWSPTTFQAGPNFYIGNNLGANGVYVPLVPGHETPFYERSDAIRLAEQESGEPLSARQVSRFWMSKAIGEIRQDYLHWFQLMAIKSLMVINHYEVPDVESFAFYREFSVPLLALGKLLHFGILFPLGAIGIAMTIDRWRSLWVYYLLIATMIAAVVAFFILGRYRHPLVPLLLPLAAAATVEIITRLHNRQYRSLVAAALVGAVSAVLANVTIHDENRLEASSRMNVGIAAAKSGNLGQSIQLFRQALEASPEIAEAHFNLARALSLSGNDVEAIRHYQHALQLDERLTEVYYHAATSFERLGHREDAFRFYQRAYELMPANQNALKGMRRTGKDPSPSSNQ</sequence>
<feature type="repeat" description="TPR" evidence="8">
    <location>
        <begin position="563"/>
        <end position="596"/>
    </location>
</feature>
<dbReference type="InterPro" id="IPR038731">
    <property type="entry name" value="RgtA/B/C-like"/>
</dbReference>
<feature type="transmembrane region" description="Helical" evidence="10">
    <location>
        <begin position="468"/>
        <end position="487"/>
    </location>
</feature>
<feature type="transmembrane region" description="Helical" evidence="10">
    <location>
        <begin position="166"/>
        <end position="184"/>
    </location>
</feature>
<dbReference type="PANTHER" id="PTHR33908:SF11">
    <property type="entry name" value="MEMBRANE PROTEIN"/>
    <property type="match status" value="1"/>
</dbReference>
<evidence type="ECO:0000313" key="12">
    <source>
        <dbReference type="EMBL" id="QEF99419.1"/>
    </source>
</evidence>
<keyword evidence="5 10" id="KW-0812">Transmembrane</keyword>
<proteinExistence type="predicted"/>
<dbReference type="PANTHER" id="PTHR33908">
    <property type="entry name" value="MANNOSYLTRANSFERASE YKCB-RELATED"/>
    <property type="match status" value="1"/>
</dbReference>
<name>A0A5B9MFY4_9BACT</name>
<dbReference type="InterPro" id="IPR050297">
    <property type="entry name" value="LipidA_mod_glycosyltrf_83"/>
</dbReference>
<keyword evidence="7 10" id="KW-0472">Membrane</keyword>
<feature type="transmembrane region" description="Helical" evidence="10">
    <location>
        <begin position="191"/>
        <end position="207"/>
    </location>
</feature>
<keyword evidence="2" id="KW-1003">Cell membrane</keyword>
<dbReference type="Pfam" id="PF13231">
    <property type="entry name" value="PMT_2"/>
    <property type="match status" value="1"/>
</dbReference>
<organism evidence="12 13">
    <name type="scientific">Stieleria maiorica</name>
    <dbReference type="NCBI Taxonomy" id="2795974"/>
    <lineage>
        <taxon>Bacteria</taxon>
        <taxon>Pseudomonadati</taxon>
        <taxon>Planctomycetota</taxon>
        <taxon>Planctomycetia</taxon>
        <taxon>Pirellulales</taxon>
        <taxon>Pirellulaceae</taxon>
        <taxon>Stieleria</taxon>
    </lineage>
</organism>
<feature type="transmembrane region" description="Helical" evidence="10">
    <location>
        <begin position="416"/>
        <end position="436"/>
    </location>
</feature>
<dbReference type="SUPFAM" id="SSF48452">
    <property type="entry name" value="TPR-like"/>
    <property type="match status" value="1"/>
</dbReference>
<evidence type="ECO:0000259" key="11">
    <source>
        <dbReference type="Pfam" id="PF13231"/>
    </source>
</evidence>
<dbReference type="GO" id="GO:0005886">
    <property type="term" value="C:plasma membrane"/>
    <property type="evidence" value="ECO:0007669"/>
    <property type="project" value="UniProtKB-SubCell"/>
</dbReference>
<gene>
    <name evidence="12" type="ORF">Mal15_34830</name>
</gene>
<evidence type="ECO:0000256" key="4">
    <source>
        <dbReference type="ARBA" id="ARBA00022679"/>
    </source>
</evidence>
<accession>A0A5B9MFY4</accession>
<evidence type="ECO:0000256" key="3">
    <source>
        <dbReference type="ARBA" id="ARBA00022676"/>
    </source>
</evidence>
<dbReference type="PROSITE" id="PS50005">
    <property type="entry name" value="TPR"/>
    <property type="match status" value="3"/>
</dbReference>
<dbReference type="KEGG" id="smam:Mal15_34830"/>
<feature type="domain" description="Glycosyltransferase RgtA/B/C/D-like" evidence="11">
    <location>
        <begin position="97"/>
        <end position="221"/>
    </location>
</feature>
<keyword evidence="13" id="KW-1185">Reference proteome</keyword>